<name>A0A918HQL1_9ACTN</name>
<evidence type="ECO:0000313" key="4">
    <source>
        <dbReference type="Proteomes" id="UP000646776"/>
    </source>
</evidence>
<dbReference type="SUPFAM" id="SSF52540">
    <property type="entry name" value="P-loop containing nucleoside triphosphate hydrolases"/>
    <property type="match status" value="2"/>
</dbReference>
<dbReference type="CDD" id="cd18809">
    <property type="entry name" value="SF1_C_RecD"/>
    <property type="match status" value="1"/>
</dbReference>
<reference evidence="3" key="1">
    <citation type="journal article" date="2014" name="Int. J. Syst. Evol. Microbiol.">
        <title>Complete genome sequence of Corynebacterium casei LMG S-19264T (=DSM 44701T), isolated from a smear-ripened cheese.</title>
        <authorList>
            <consortium name="US DOE Joint Genome Institute (JGI-PGF)"/>
            <person name="Walter F."/>
            <person name="Albersmeier A."/>
            <person name="Kalinowski J."/>
            <person name="Ruckert C."/>
        </authorList>
    </citation>
    <scope>NUCLEOTIDE SEQUENCE</scope>
    <source>
        <strain evidence="3">JCM 4125</strain>
    </source>
</reference>
<evidence type="ECO:0000259" key="2">
    <source>
        <dbReference type="SMART" id="SM00382"/>
    </source>
</evidence>
<dbReference type="EMBL" id="BMSA01000052">
    <property type="protein sequence ID" value="GGT97022.1"/>
    <property type="molecule type" value="Genomic_DNA"/>
</dbReference>
<feature type="domain" description="AAA+ ATPase" evidence="2">
    <location>
        <begin position="598"/>
        <end position="777"/>
    </location>
</feature>
<organism evidence="3 4">
    <name type="scientific">Streptomyces phaeofaciens</name>
    <dbReference type="NCBI Taxonomy" id="68254"/>
    <lineage>
        <taxon>Bacteria</taxon>
        <taxon>Bacillati</taxon>
        <taxon>Actinomycetota</taxon>
        <taxon>Actinomycetes</taxon>
        <taxon>Kitasatosporales</taxon>
        <taxon>Streptomycetaceae</taxon>
        <taxon>Streptomyces</taxon>
    </lineage>
</organism>
<feature type="region of interest" description="Disordered" evidence="1">
    <location>
        <begin position="1354"/>
        <end position="1401"/>
    </location>
</feature>
<keyword evidence="4" id="KW-1185">Reference proteome</keyword>
<protein>
    <recommendedName>
        <fullName evidence="2">AAA+ ATPase domain-containing protein</fullName>
    </recommendedName>
</protein>
<dbReference type="InterPro" id="IPR003593">
    <property type="entry name" value="AAA+_ATPase"/>
</dbReference>
<accession>A0A918HQL1</accession>
<reference evidence="3" key="2">
    <citation type="submission" date="2020-09" db="EMBL/GenBank/DDBJ databases">
        <authorList>
            <person name="Sun Q."/>
            <person name="Ohkuma M."/>
        </authorList>
    </citation>
    <scope>NUCLEOTIDE SEQUENCE</scope>
    <source>
        <strain evidence="3">JCM 4125</strain>
    </source>
</reference>
<evidence type="ECO:0000313" key="3">
    <source>
        <dbReference type="EMBL" id="GGT97022.1"/>
    </source>
</evidence>
<dbReference type="Gene3D" id="3.40.50.300">
    <property type="entry name" value="P-loop containing nucleotide triphosphate hydrolases"/>
    <property type="match status" value="2"/>
</dbReference>
<sequence length="1401" mass="151774">MEIRKLTAAAGYRYLLAQTVRAESLPAADGSLHADAPPGVWRGRAAEVLHVAGQEVLRAQAESLFGLGRHPRAAEIAADRIAAGDSEKKAWRAGKLGAAYSRFSDPTATDPLLQRTEEALAQATARSAGPLPDARRRAIRRHVAAQYFRAEFHRGPASAEELEGYLRMHTQPVRQPCLGWSLVAAPQGSLQALRILGGEETREVIDAAHTEALETALAWIEDHVLATRASRRGSIAQEQVTSGLVAARWRHYTARGDPGDPHLHDHLIVANRVQGPDGKWRTIDARPLLAHAVSISELYNTTVMRLVSERLGLAVRERITAAGRRPVLEIAGLPDELIDAFSTRGTMVRAELERLAADYYARHRRTPPPTVWYAFAQQAAVTNRPEPAPARPLRTLQKIWFTAARAALGDIGARPDQALTLALLDAVRQAAADAGPAPQETDPDTFEREVAIAALAEVAERRSVFAAQHVRAEVLRQLGYRLARSLLPRDLSVAEATERITARALIDPTLDDPVVDLRPPSLADLHPEQQRPDGSSVFLRAEDPAYTTRRLMAGEDDLLSAADTLVIPAAEEADFARAARHHPHLGAAQVALARTFACGDRLLLCGIGPAGSGKTSAMKLVADALAASGRRLVALAPSSRAAQALADDLGTPATTLHTWLHHRDQHAQGLAGERFPLARGDVIVVDEMGMGGTLNLQRILTQARATGAHVRLLGDPLQLSAVDAGGVPRLLDRHPDTVRLDALHRFTTLGEGAATLVLRDGDPADAFTFHRHHRRIRSGDPAAMLDAVYAAWSADAAAGLSSIMTAPDAATVRELNARAQTAAAARRLLDVTTHRRLRDGTRAHAGDTVVTRRNNRALPVLKGRDFVKNGDAWRVLAVHPDGSLTVKNTAHHATITLPADYTAAHIELGYAATVHRAQGITVDTAHAYATASSSRESVYVQLTRGRRTNKLYLGISEPTGDPAADEAGALHRIAHARRAATSAHQLLRDLQDETTSPTVHAAQYADTAARAAAARAQALLHEILPALAAHTYTDEGWPRLLAALTAAELAGHSARRTLARIGTEPVDDSSDDDTATVLADRIHRLVATTARPDPDRPLAAYSDTQLARLTALALTHRAHLQRRARDPKERYRNTRARARTSRFIELINTERDLRVRLPDHAPHPARHHGPVPDWIADTRLAHDPDTPADWRGHLTERRRVLGQLLAARGLQLAQQPPPWATALGPVPPPQTWQRHAWQTTAALVETWRSRTASLPDTHGTGPLPRPTSGHDVPAYSDLTTRIRTLTHPGVHDTAADWPTAATAWQTALDGTPPPAAWMGQLPPPRPGDSAHQARWCALYTRLAAWHQHRPDLAGHLLGPPPDDPADTPTWRHLRTELTALTATTPPAQQPTGPATPGRPAR</sequence>
<dbReference type="Pfam" id="PF08751">
    <property type="entry name" value="TrwC"/>
    <property type="match status" value="1"/>
</dbReference>
<feature type="region of interest" description="Disordered" evidence="1">
    <location>
        <begin position="1252"/>
        <end position="1271"/>
    </location>
</feature>
<dbReference type="Proteomes" id="UP000646776">
    <property type="component" value="Unassembled WGS sequence"/>
</dbReference>
<dbReference type="Pfam" id="PF13604">
    <property type="entry name" value="AAA_30"/>
    <property type="match status" value="1"/>
</dbReference>
<dbReference type="SMART" id="SM00382">
    <property type="entry name" value="AAA"/>
    <property type="match status" value="1"/>
</dbReference>
<dbReference type="NCBIfam" id="NF041492">
    <property type="entry name" value="MobF"/>
    <property type="match status" value="1"/>
</dbReference>
<gene>
    <name evidence="3" type="ORF">GCM10010226_88210</name>
</gene>
<dbReference type="InterPro" id="IPR014862">
    <property type="entry name" value="TrwC"/>
</dbReference>
<feature type="compositionally biased region" description="Low complexity" evidence="1">
    <location>
        <begin position="1377"/>
        <end position="1401"/>
    </location>
</feature>
<dbReference type="InterPro" id="IPR027417">
    <property type="entry name" value="P-loop_NTPase"/>
</dbReference>
<comment type="caution">
    <text evidence="3">The sequence shown here is derived from an EMBL/GenBank/DDBJ whole genome shotgun (WGS) entry which is preliminary data.</text>
</comment>
<dbReference type="SUPFAM" id="SSF55464">
    <property type="entry name" value="Origin of replication-binding domain, RBD-like"/>
    <property type="match status" value="1"/>
</dbReference>
<dbReference type="Gene3D" id="2.30.30.940">
    <property type="match status" value="1"/>
</dbReference>
<evidence type="ECO:0000256" key="1">
    <source>
        <dbReference type="SAM" id="MobiDB-lite"/>
    </source>
</evidence>
<proteinExistence type="predicted"/>